<reference evidence="6 7" key="1">
    <citation type="submission" date="2019-02" db="EMBL/GenBank/DDBJ databases">
        <title>Closed genome of Sporomusa termitida DSM 4440.</title>
        <authorList>
            <person name="Poehlein A."/>
            <person name="Daniel R."/>
        </authorList>
    </citation>
    <scope>NUCLEOTIDE SEQUENCE [LARGE SCALE GENOMIC DNA]</scope>
    <source>
        <strain evidence="6 7">DSM 4440</strain>
    </source>
</reference>
<keyword evidence="3 5" id="KW-1133">Transmembrane helix</keyword>
<dbReference type="KEGG" id="sted:SPTER_11880"/>
<gene>
    <name evidence="6" type="primary">ecfT_3</name>
    <name evidence="6" type="ORF">SPTER_11880</name>
</gene>
<dbReference type="OrthoDB" id="3730291at2"/>
<organism evidence="6 7">
    <name type="scientific">Sporomusa termitida</name>
    <dbReference type="NCBI Taxonomy" id="2377"/>
    <lineage>
        <taxon>Bacteria</taxon>
        <taxon>Bacillati</taxon>
        <taxon>Bacillota</taxon>
        <taxon>Negativicutes</taxon>
        <taxon>Selenomonadales</taxon>
        <taxon>Sporomusaceae</taxon>
        <taxon>Sporomusa</taxon>
    </lineage>
</organism>
<evidence type="ECO:0000256" key="1">
    <source>
        <dbReference type="ARBA" id="ARBA00004141"/>
    </source>
</evidence>
<keyword evidence="4 5" id="KW-0472">Membrane</keyword>
<feature type="transmembrane region" description="Helical" evidence="5">
    <location>
        <begin position="101"/>
        <end position="121"/>
    </location>
</feature>
<dbReference type="GO" id="GO:0005886">
    <property type="term" value="C:plasma membrane"/>
    <property type="evidence" value="ECO:0007669"/>
    <property type="project" value="UniProtKB-ARBA"/>
</dbReference>
<sequence length="137" mass="15053">MAGKATLQVQDLIALGVLNAVFLRFLPRVKEELGHIKNPIKMRNIELTGRGLLFQPVRTMESILVLQLMGSVKVADELAAALTRGIDGERPRTSRRAGRTLFADVVLAAGFTLFAAVLWYLDKNMFSGLSLGGWARD</sequence>
<proteinExistence type="predicted"/>
<dbReference type="RefSeq" id="WP_144349472.1">
    <property type="nucleotide sequence ID" value="NZ_CP036259.1"/>
</dbReference>
<evidence type="ECO:0000256" key="3">
    <source>
        <dbReference type="ARBA" id="ARBA00022989"/>
    </source>
</evidence>
<comment type="subcellular location">
    <subcellularLocation>
        <location evidence="1">Membrane</location>
        <topology evidence="1">Multi-pass membrane protein</topology>
    </subcellularLocation>
</comment>
<evidence type="ECO:0000256" key="4">
    <source>
        <dbReference type="ARBA" id="ARBA00023136"/>
    </source>
</evidence>
<keyword evidence="7" id="KW-1185">Reference proteome</keyword>
<name>A0A517DRH6_9FIRM</name>
<evidence type="ECO:0000256" key="5">
    <source>
        <dbReference type="SAM" id="Phobius"/>
    </source>
</evidence>
<dbReference type="InterPro" id="IPR003339">
    <property type="entry name" value="ABC/ECF_trnsptr_transmembrane"/>
</dbReference>
<keyword evidence="2 5" id="KW-0812">Transmembrane</keyword>
<accession>A0A517DRH6</accession>
<dbReference type="CDD" id="cd16914">
    <property type="entry name" value="EcfT"/>
    <property type="match status" value="1"/>
</dbReference>
<evidence type="ECO:0000313" key="6">
    <source>
        <dbReference type="EMBL" id="QDR79886.1"/>
    </source>
</evidence>
<dbReference type="EMBL" id="CP036259">
    <property type="protein sequence ID" value="QDR79886.1"/>
    <property type="molecule type" value="Genomic_DNA"/>
</dbReference>
<evidence type="ECO:0000256" key="2">
    <source>
        <dbReference type="ARBA" id="ARBA00022692"/>
    </source>
</evidence>
<dbReference type="AlphaFoldDB" id="A0A517DRH6"/>
<protein>
    <submittedName>
        <fullName evidence="6">Energy-coupling factor transporter transmembrane protein EcfT</fullName>
    </submittedName>
</protein>
<evidence type="ECO:0000313" key="7">
    <source>
        <dbReference type="Proteomes" id="UP000320776"/>
    </source>
</evidence>
<dbReference type="Proteomes" id="UP000320776">
    <property type="component" value="Chromosome"/>
</dbReference>